<evidence type="ECO:0000313" key="3">
    <source>
        <dbReference type="Proteomes" id="UP000256964"/>
    </source>
</evidence>
<dbReference type="AlphaFoldDB" id="A0A371CTD9"/>
<evidence type="ECO:0008006" key="4">
    <source>
        <dbReference type="Google" id="ProtNLM"/>
    </source>
</evidence>
<protein>
    <recommendedName>
        <fullName evidence="4">Secreted protein</fullName>
    </recommendedName>
</protein>
<evidence type="ECO:0000313" key="2">
    <source>
        <dbReference type="EMBL" id="RDX43541.1"/>
    </source>
</evidence>
<proteinExistence type="predicted"/>
<keyword evidence="1" id="KW-0732">Signal</keyword>
<feature type="signal peptide" evidence="1">
    <location>
        <begin position="1"/>
        <end position="18"/>
    </location>
</feature>
<name>A0A371CTD9_9APHY</name>
<gene>
    <name evidence="2" type="ORF">OH76DRAFT_1197664</name>
</gene>
<keyword evidence="3" id="KW-1185">Reference proteome</keyword>
<evidence type="ECO:0000256" key="1">
    <source>
        <dbReference type="SAM" id="SignalP"/>
    </source>
</evidence>
<dbReference type="EMBL" id="KZ857463">
    <property type="protein sequence ID" value="RDX43541.1"/>
    <property type="molecule type" value="Genomic_DNA"/>
</dbReference>
<accession>A0A371CTD9</accession>
<reference evidence="2 3" key="1">
    <citation type="journal article" date="2018" name="Biotechnol. Biofuels">
        <title>Integrative visual omics of the white-rot fungus Polyporus brumalis exposes the biotechnological potential of its oxidative enzymes for delignifying raw plant biomass.</title>
        <authorList>
            <person name="Miyauchi S."/>
            <person name="Rancon A."/>
            <person name="Drula E."/>
            <person name="Hage H."/>
            <person name="Chaduli D."/>
            <person name="Favel A."/>
            <person name="Grisel S."/>
            <person name="Henrissat B."/>
            <person name="Herpoel-Gimbert I."/>
            <person name="Ruiz-Duenas F.J."/>
            <person name="Chevret D."/>
            <person name="Hainaut M."/>
            <person name="Lin J."/>
            <person name="Wang M."/>
            <person name="Pangilinan J."/>
            <person name="Lipzen A."/>
            <person name="Lesage-Meessen L."/>
            <person name="Navarro D."/>
            <person name="Riley R."/>
            <person name="Grigoriev I.V."/>
            <person name="Zhou S."/>
            <person name="Raouche S."/>
            <person name="Rosso M.N."/>
        </authorList>
    </citation>
    <scope>NUCLEOTIDE SEQUENCE [LARGE SCALE GENOMIC DNA]</scope>
    <source>
        <strain evidence="2 3">BRFM 1820</strain>
    </source>
</reference>
<dbReference type="Proteomes" id="UP000256964">
    <property type="component" value="Unassembled WGS sequence"/>
</dbReference>
<sequence length="70" mass="7842">MSAMIVALCSRLLRFVCTLSVCYTSGFDTVPAPIGPFATSRRRMRFSSMHAVVKHLHTPSKTRVVLRAFQ</sequence>
<organism evidence="2 3">
    <name type="scientific">Lentinus brumalis</name>
    <dbReference type="NCBI Taxonomy" id="2498619"/>
    <lineage>
        <taxon>Eukaryota</taxon>
        <taxon>Fungi</taxon>
        <taxon>Dikarya</taxon>
        <taxon>Basidiomycota</taxon>
        <taxon>Agaricomycotina</taxon>
        <taxon>Agaricomycetes</taxon>
        <taxon>Polyporales</taxon>
        <taxon>Polyporaceae</taxon>
        <taxon>Lentinus</taxon>
    </lineage>
</organism>
<feature type="chain" id="PRO_5016638910" description="Secreted protein" evidence="1">
    <location>
        <begin position="19"/>
        <end position="70"/>
    </location>
</feature>